<sequence length="124" mass="13518">MVESYAGLVDKEGCVLVENNGAVSLDIFGSLPWPIGIIDSRKFLFQALPFSAKDGEVPPREIVAVVRPANAISSSASKKLDQKHIVKNNLEMIMEIGFIGERKNLQKGINIYAAGVPLTSTNRY</sequence>
<proteinExistence type="predicted"/>
<reference evidence="2" key="1">
    <citation type="journal article" date="2023" name="G3 (Bethesda)">
        <title>Genome assembly and association tests identify interacting loci associated with vigor, precocity, and sex in interspecific pistachio rootstocks.</title>
        <authorList>
            <person name="Palmer W."/>
            <person name="Jacygrad E."/>
            <person name="Sagayaradj S."/>
            <person name="Cavanaugh K."/>
            <person name="Han R."/>
            <person name="Bertier L."/>
            <person name="Beede B."/>
            <person name="Kafkas S."/>
            <person name="Golino D."/>
            <person name="Preece J."/>
            <person name="Michelmore R."/>
        </authorList>
    </citation>
    <scope>NUCLEOTIDE SEQUENCE [LARGE SCALE GENOMIC DNA]</scope>
</reference>
<evidence type="ECO:0000313" key="1">
    <source>
        <dbReference type="EMBL" id="KAJ0006904.1"/>
    </source>
</evidence>
<dbReference type="EMBL" id="CM047750">
    <property type="protein sequence ID" value="KAJ0006904.1"/>
    <property type="molecule type" value="Genomic_DNA"/>
</dbReference>
<accession>A0ACC0WZ83</accession>
<dbReference type="Proteomes" id="UP001163603">
    <property type="component" value="Chromosome 15"/>
</dbReference>
<organism evidence="1 2">
    <name type="scientific">Pistacia integerrima</name>
    <dbReference type="NCBI Taxonomy" id="434235"/>
    <lineage>
        <taxon>Eukaryota</taxon>
        <taxon>Viridiplantae</taxon>
        <taxon>Streptophyta</taxon>
        <taxon>Embryophyta</taxon>
        <taxon>Tracheophyta</taxon>
        <taxon>Spermatophyta</taxon>
        <taxon>Magnoliopsida</taxon>
        <taxon>eudicotyledons</taxon>
        <taxon>Gunneridae</taxon>
        <taxon>Pentapetalae</taxon>
        <taxon>rosids</taxon>
        <taxon>malvids</taxon>
        <taxon>Sapindales</taxon>
        <taxon>Anacardiaceae</taxon>
        <taxon>Pistacia</taxon>
    </lineage>
</organism>
<evidence type="ECO:0000313" key="2">
    <source>
        <dbReference type="Proteomes" id="UP001163603"/>
    </source>
</evidence>
<name>A0ACC0WZ83_9ROSI</name>
<protein>
    <submittedName>
        <fullName evidence="1">Uncharacterized protein</fullName>
    </submittedName>
</protein>
<keyword evidence="2" id="KW-1185">Reference proteome</keyword>
<comment type="caution">
    <text evidence="1">The sequence shown here is derived from an EMBL/GenBank/DDBJ whole genome shotgun (WGS) entry which is preliminary data.</text>
</comment>
<gene>
    <name evidence="1" type="ORF">Pint_30618</name>
</gene>